<name>D2V0A8_NAEGR</name>
<evidence type="ECO:0000313" key="2">
    <source>
        <dbReference type="Proteomes" id="UP000006671"/>
    </source>
</evidence>
<evidence type="ECO:0000313" key="1">
    <source>
        <dbReference type="EMBL" id="EFC49495.1"/>
    </source>
</evidence>
<sequence length="118" mass="13756">MALEGFFLGEFLQVALESIADATSMVNGNKLINYIYTSQQLVIREQKYGFFNRDDKRNPLCNMGLRDRFLFEIKNFNTNMVSTTTFPKQQCCLQDLLENPKSVTFTRLKQIVRLKRST</sequence>
<dbReference type="VEuPathDB" id="AmoebaDB:NAEGRDRAFT_62227"/>
<keyword evidence="2" id="KW-1185">Reference proteome</keyword>
<dbReference type="KEGG" id="ngr:NAEGRDRAFT_62227"/>
<dbReference type="GeneID" id="8856497"/>
<gene>
    <name evidence="1" type="ORF">NAEGRDRAFT_62227</name>
</gene>
<protein>
    <submittedName>
        <fullName evidence="1">Predicted protein</fullName>
    </submittedName>
</protein>
<reference evidence="1 2" key="1">
    <citation type="journal article" date="2010" name="Cell">
        <title>The genome of Naegleria gruberi illuminates early eukaryotic versatility.</title>
        <authorList>
            <person name="Fritz-Laylin L.K."/>
            <person name="Prochnik S.E."/>
            <person name="Ginger M.L."/>
            <person name="Dacks J.B."/>
            <person name="Carpenter M.L."/>
            <person name="Field M.C."/>
            <person name="Kuo A."/>
            <person name="Paredez A."/>
            <person name="Chapman J."/>
            <person name="Pham J."/>
            <person name="Shu S."/>
            <person name="Neupane R."/>
            <person name="Cipriano M."/>
            <person name="Mancuso J."/>
            <person name="Tu H."/>
            <person name="Salamov A."/>
            <person name="Lindquist E."/>
            <person name="Shapiro H."/>
            <person name="Lucas S."/>
            <person name="Grigoriev I.V."/>
            <person name="Cande W.Z."/>
            <person name="Fulton C."/>
            <person name="Rokhsar D.S."/>
            <person name="Dawson S.C."/>
        </authorList>
    </citation>
    <scope>NUCLEOTIDE SEQUENCE [LARGE SCALE GENOMIC DNA]</scope>
    <source>
        <strain evidence="1 2">NEG-M</strain>
    </source>
</reference>
<dbReference type="AlphaFoldDB" id="D2V0A8"/>
<dbReference type="RefSeq" id="XP_002682239.1">
    <property type="nucleotide sequence ID" value="XM_002682193.1"/>
</dbReference>
<organism evidence="2">
    <name type="scientific">Naegleria gruberi</name>
    <name type="common">Amoeba</name>
    <dbReference type="NCBI Taxonomy" id="5762"/>
    <lineage>
        <taxon>Eukaryota</taxon>
        <taxon>Discoba</taxon>
        <taxon>Heterolobosea</taxon>
        <taxon>Tetramitia</taxon>
        <taxon>Eutetramitia</taxon>
        <taxon>Vahlkampfiidae</taxon>
        <taxon>Naegleria</taxon>
    </lineage>
</organism>
<dbReference type="EMBL" id="GG738847">
    <property type="protein sequence ID" value="EFC49495.1"/>
    <property type="molecule type" value="Genomic_DNA"/>
</dbReference>
<proteinExistence type="predicted"/>
<dbReference type="InParanoid" id="D2V0A8"/>
<dbReference type="Proteomes" id="UP000006671">
    <property type="component" value="Unassembled WGS sequence"/>
</dbReference>
<accession>D2V0A8</accession>